<dbReference type="GO" id="GO:0005524">
    <property type="term" value="F:ATP binding"/>
    <property type="evidence" value="ECO:0007669"/>
    <property type="project" value="InterPro"/>
</dbReference>
<accession>A0AAE0CXN6</accession>
<dbReference type="GO" id="GO:0016887">
    <property type="term" value="F:ATP hydrolysis activity"/>
    <property type="evidence" value="ECO:0007669"/>
    <property type="project" value="InterPro"/>
</dbReference>
<proteinExistence type="predicted"/>
<evidence type="ECO:0000313" key="3">
    <source>
        <dbReference type="EMBL" id="KAK2729436.1"/>
    </source>
</evidence>
<feature type="non-terminal residue" evidence="3">
    <location>
        <position position="307"/>
    </location>
</feature>
<dbReference type="InterPro" id="IPR003959">
    <property type="entry name" value="ATPase_AAA_core"/>
</dbReference>
<dbReference type="Proteomes" id="UP001281614">
    <property type="component" value="Unassembled WGS sequence"/>
</dbReference>
<evidence type="ECO:0000259" key="1">
    <source>
        <dbReference type="Pfam" id="PF00004"/>
    </source>
</evidence>
<evidence type="ECO:0000259" key="2">
    <source>
        <dbReference type="Pfam" id="PF22942"/>
    </source>
</evidence>
<evidence type="ECO:0000313" key="4">
    <source>
        <dbReference type="Proteomes" id="UP001281614"/>
    </source>
</evidence>
<dbReference type="Pfam" id="PF22942">
    <property type="entry name" value="DUF7025"/>
    <property type="match status" value="1"/>
</dbReference>
<dbReference type="InterPro" id="IPR027417">
    <property type="entry name" value="P-loop_NTPase"/>
</dbReference>
<gene>
    <name evidence="3" type="ORF">CKAH01_19157</name>
</gene>
<sequence length="307" mass="34653">GPAPYTDDFHLFCFHWRFNGTRFTPQQKLVVIKPFEGEKDVTELAFFPKQFCKSDNPILQSLIDKGEKFKKLRYGHGVYKGLNVQPQPPRFVDEEVFIDFSSGFEAKVESIENYVDERPLSLPFTDKEELFGRRCDRQPHCWTCDINISVSKLEMKRASDFRVTGKYALTVSPEGFPTLSEDTLVMLPSTLIGYGLKSKDWYLLDMYKLKMAETTGPERQQSFDHLVIPSKTKRLLQALVKNHGITTESPGGNEDDFKNEIDIVKGKGNGVVIFLYGPPGVGKTSTAETIAAYSNPARPLYAIVSGS</sequence>
<comment type="caution">
    <text evidence="3">The sequence shown here is derived from an EMBL/GenBank/DDBJ whole genome shotgun (WGS) entry which is preliminary data.</text>
</comment>
<feature type="domain" description="ATPase AAA-type core" evidence="1">
    <location>
        <begin position="273"/>
        <end position="295"/>
    </location>
</feature>
<dbReference type="EMBL" id="VYYT01000782">
    <property type="protein sequence ID" value="KAK2729436.1"/>
    <property type="molecule type" value="Genomic_DNA"/>
</dbReference>
<dbReference type="InterPro" id="IPR054289">
    <property type="entry name" value="DUF7025"/>
</dbReference>
<keyword evidence="4" id="KW-1185">Reference proteome</keyword>
<feature type="domain" description="DUF7025" evidence="2">
    <location>
        <begin position="6"/>
        <end position="52"/>
    </location>
</feature>
<dbReference type="PANTHER" id="PTHR46411">
    <property type="entry name" value="FAMILY ATPASE, PUTATIVE-RELATED"/>
    <property type="match status" value="1"/>
</dbReference>
<dbReference type="Gene3D" id="3.40.50.300">
    <property type="entry name" value="P-loop containing nucleotide triphosphate hydrolases"/>
    <property type="match status" value="1"/>
</dbReference>
<reference evidence="3" key="1">
    <citation type="submission" date="2023-02" db="EMBL/GenBank/DDBJ databases">
        <title>Colletotrichum kahawae CIFC_Que2 genome sequencing and assembly.</title>
        <authorList>
            <person name="Baroncelli R."/>
        </authorList>
    </citation>
    <scope>NUCLEOTIDE SEQUENCE</scope>
    <source>
        <strain evidence="3">CIFC_Que2</strain>
    </source>
</reference>
<protein>
    <submittedName>
        <fullName evidence="3">AAA family ATPase</fullName>
    </submittedName>
</protein>
<organism evidence="3 4">
    <name type="scientific">Colletotrichum kahawae</name>
    <name type="common">Coffee berry disease fungus</name>
    <dbReference type="NCBI Taxonomy" id="34407"/>
    <lineage>
        <taxon>Eukaryota</taxon>
        <taxon>Fungi</taxon>
        <taxon>Dikarya</taxon>
        <taxon>Ascomycota</taxon>
        <taxon>Pezizomycotina</taxon>
        <taxon>Sordariomycetes</taxon>
        <taxon>Hypocreomycetidae</taxon>
        <taxon>Glomerellales</taxon>
        <taxon>Glomerellaceae</taxon>
        <taxon>Colletotrichum</taxon>
        <taxon>Colletotrichum gloeosporioides species complex</taxon>
    </lineage>
</organism>
<dbReference type="AlphaFoldDB" id="A0AAE0CXN6"/>
<dbReference type="Pfam" id="PF00004">
    <property type="entry name" value="AAA"/>
    <property type="match status" value="1"/>
</dbReference>
<dbReference type="PANTHER" id="PTHR46411:SF2">
    <property type="entry name" value="AAA+ ATPASE DOMAIN-CONTAINING PROTEIN"/>
    <property type="match status" value="1"/>
</dbReference>
<name>A0AAE0CXN6_COLKA</name>
<dbReference type="SUPFAM" id="SSF52540">
    <property type="entry name" value="P-loop containing nucleoside triphosphate hydrolases"/>
    <property type="match status" value="1"/>
</dbReference>